<feature type="compositionally biased region" description="Basic and acidic residues" evidence="1">
    <location>
        <begin position="19"/>
        <end position="28"/>
    </location>
</feature>
<keyword evidence="2" id="KW-0472">Membrane</keyword>
<name>A0AAN6E0M3_9EURO</name>
<keyword evidence="2" id="KW-1133">Transmembrane helix</keyword>
<keyword evidence="4" id="KW-1185">Reference proteome</keyword>
<proteinExistence type="predicted"/>
<organism evidence="3 4">
    <name type="scientific">Exophiala viscosa</name>
    <dbReference type="NCBI Taxonomy" id="2486360"/>
    <lineage>
        <taxon>Eukaryota</taxon>
        <taxon>Fungi</taxon>
        <taxon>Dikarya</taxon>
        <taxon>Ascomycota</taxon>
        <taxon>Pezizomycotina</taxon>
        <taxon>Eurotiomycetes</taxon>
        <taxon>Chaetothyriomycetidae</taxon>
        <taxon>Chaetothyriales</taxon>
        <taxon>Herpotrichiellaceae</taxon>
        <taxon>Exophiala</taxon>
    </lineage>
</organism>
<feature type="region of interest" description="Disordered" evidence="1">
    <location>
        <begin position="1"/>
        <end position="104"/>
    </location>
</feature>
<keyword evidence="2" id="KW-0812">Transmembrane</keyword>
<dbReference type="AlphaFoldDB" id="A0AAN6E0M3"/>
<gene>
    <name evidence="3" type="ORF">EDD36DRAFT_418224</name>
</gene>
<reference evidence="3" key="1">
    <citation type="journal article" date="2022" name="bioRxiv">
        <title>Deciphering the potential niche of two novel black yeast fungi from a biological soil crust based on their genomes, phenotypes, and melanin regulation.</title>
        <authorList>
            <consortium name="DOE Joint Genome Institute"/>
            <person name="Carr E.C."/>
            <person name="Barton Q."/>
            <person name="Grambo S."/>
            <person name="Sullivan M."/>
            <person name="Renfro C.M."/>
            <person name="Kuo A."/>
            <person name="Pangilinan J."/>
            <person name="Lipzen A."/>
            <person name="Keymanesh K."/>
            <person name="Savage E."/>
            <person name="Barry K."/>
            <person name="Grigoriev I.V."/>
            <person name="Riekhof W.R."/>
            <person name="Harris S.S."/>
        </authorList>
    </citation>
    <scope>NUCLEOTIDE SEQUENCE</scope>
    <source>
        <strain evidence="3">JF 03-4F</strain>
    </source>
</reference>
<feature type="transmembrane region" description="Helical" evidence="2">
    <location>
        <begin position="124"/>
        <end position="149"/>
    </location>
</feature>
<evidence type="ECO:0000313" key="3">
    <source>
        <dbReference type="EMBL" id="KAI1614390.1"/>
    </source>
</evidence>
<evidence type="ECO:0000256" key="1">
    <source>
        <dbReference type="SAM" id="MobiDB-lite"/>
    </source>
</evidence>
<evidence type="ECO:0000313" key="4">
    <source>
        <dbReference type="Proteomes" id="UP001203852"/>
    </source>
</evidence>
<feature type="compositionally biased region" description="Basic and acidic residues" evidence="1">
    <location>
        <begin position="81"/>
        <end position="101"/>
    </location>
</feature>
<feature type="compositionally biased region" description="Basic and acidic residues" evidence="1">
    <location>
        <begin position="1"/>
        <end position="10"/>
    </location>
</feature>
<dbReference type="Proteomes" id="UP001203852">
    <property type="component" value="Unassembled WGS sequence"/>
</dbReference>
<sequence length="164" mass="18380">MAFETVHEATELTEQQPRISHEQTKSDADYDPCQTAKITSPFYLYKHDSPRPSFDVSKSTPRLSQRDLEAGMNDLSPSVSQEKRDAQSSENRRSRIQDKKKQCLTKPKQRGCAWLKQLPPRQRLMVKLLIALVIIGAMVGLAVGITIAVHGGVYKNNNQTTSIG</sequence>
<evidence type="ECO:0000256" key="2">
    <source>
        <dbReference type="SAM" id="Phobius"/>
    </source>
</evidence>
<dbReference type="EMBL" id="MU404353">
    <property type="protein sequence ID" value="KAI1614390.1"/>
    <property type="molecule type" value="Genomic_DNA"/>
</dbReference>
<protein>
    <submittedName>
        <fullName evidence="3">Uncharacterized protein</fullName>
    </submittedName>
</protein>
<accession>A0AAN6E0M3</accession>
<comment type="caution">
    <text evidence="3">The sequence shown here is derived from an EMBL/GenBank/DDBJ whole genome shotgun (WGS) entry which is preliminary data.</text>
</comment>